<organism evidence="1 2">
    <name type="scientific">Pseudomonas poae</name>
    <dbReference type="NCBI Taxonomy" id="200451"/>
    <lineage>
        <taxon>Bacteria</taxon>
        <taxon>Pseudomonadati</taxon>
        <taxon>Pseudomonadota</taxon>
        <taxon>Gammaproteobacteria</taxon>
        <taxon>Pseudomonadales</taxon>
        <taxon>Pseudomonadaceae</taxon>
        <taxon>Pseudomonas</taxon>
    </lineage>
</organism>
<name>A0A7M1KK07_9PSED</name>
<protein>
    <recommendedName>
        <fullName evidence="3">Guanylate cyclase domain-containing protein</fullName>
    </recommendedName>
</protein>
<dbReference type="AlphaFoldDB" id="A0A7M1KK07"/>
<sequence>MKIHFVAFLDILGFKALVDEEVRSGSGEYLEKLLRCHQKCAEIFKSDPNLNIIQFSDSIVISRPYDASHFIPFITSIAEYQRYLLDEQLLCRGGVAVNQHFTNGTFTFSAGLIDAYNVESKSARYPRVVIAPDVIDLIYPSSPPSVEIMKEDDGLYFIDYIGVTKDERPRLLKRAIRNIVNSLKFSDTPSIREKGIWLANYSDAILRTNHTPPKFEGGRIQID</sequence>
<evidence type="ECO:0000313" key="2">
    <source>
        <dbReference type="Proteomes" id="UP000594923"/>
    </source>
</evidence>
<dbReference type="Proteomes" id="UP000594923">
    <property type="component" value="Chromosome"/>
</dbReference>
<proteinExistence type="predicted"/>
<accession>A0A7M1KK07</accession>
<evidence type="ECO:0008006" key="3">
    <source>
        <dbReference type="Google" id="ProtNLM"/>
    </source>
</evidence>
<gene>
    <name evidence="1" type="ORF">IMF22_29090</name>
</gene>
<reference evidence="1 2" key="1">
    <citation type="submission" date="2020-10" db="EMBL/GenBank/DDBJ databases">
        <title>High quality whole genome sequence of Pseudomonas poae PMA22.</title>
        <authorList>
            <person name="Hernandez J.G."/>
            <person name="Rodriguez P."/>
            <person name="Cuevas C."/>
            <person name="de la Calle F."/>
            <person name="Galan B."/>
            <person name="Garcia J.L."/>
        </authorList>
    </citation>
    <scope>NUCLEOTIDE SEQUENCE [LARGE SCALE GENOMIC DNA]</scope>
    <source>
        <strain evidence="1 2">PMA22</strain>
    </source>
</reference>
<evidence type="ECO:0000313" key="1">
    <source>
        <dbReference type="EMBL" id="QOQ75469.1"/>
    </source>
</evidence>
<dbReference type="EMBL" id="CP063073">
    <property type="protein sequence ID" value="QOQ75469.1"/>
    <property type="molecule type" value="Genomic_DNA"/>
</dbReference>
<dbReference type="RefSeq" id="WP_197626843.1">
    <property type="nucleotide sequence ID" value="NZ_CP063073.1"/>
</dbReference>